<keyword evidence="3" id="KW-0677">Repeat</keyword>
<evidence type="ECO:0000256" key="3">
    <source>
        <dbReference type="ARBA" id="ARBA00022737"/>
    </source>
</evidence>
<dbReference type="SUPFAM" id="SSF48371">
    <property type="entry name" value="ARM repeat"/>
    <property type="match status" value="1"/>
</dbReference>
<proteinExistence type="inferred from homology"/>
<dbReference type="Pfam" id="PF00514">
    <property type="entry name" value="Arm"/>
    <property type="match status" value="1"/>
</dbReference>
<evidence type="ECO:0000256" key="2">
    <source>
        <dbReference type="ARBA" id="ARBA00022448"/>
    </source>
</evidence>
<dbReference type="InterPro" id="IPR036975">
    <property type="entry name" value="Importin-a_IBB_sf"/>
</dbReference>
<dbReference type="Pfam" id="PF01749">
    <property type="entry name" value="IBB"/>
    <property type="match status" value="1"/>
</dbReference>
<name>A0A2P2LDX9_RHIMU</name>
<keyword evidence="2 6" id="KW-0813">Transport</keyword>
<dbReference type="InterPro" id="IPR011989">
    <property type="entry name" value="ARM-like"/>
</dbReference>
<reference evidence="8" key="1">
    <citation type="submission" date="2018-02" db="EMBL/GenBank/DDBJ databases">
        <title>Rhizophora mucronata_Transcriptome.</title>
        <authorList>
            <person name="Meera S.P."/>
            <person name="Sreeshan A."/>
            <person name="Augustine A."/>
        </authorList>
    </citation>
    <scope>NUCLEOTIDE SEQUENCE</scope>
    <source>
        <tissue evidence="8">Leaf</tissue>
    </source>
</reference>
<dbReference type="FunFam" id="1.20.5.690:FF:000002">
    <property type="entry name" value="Importin subunit alpha"/>
    <property type="match status" value="1"/>
</dbReference>
<dbReference type="InterPro" id="IPR000225">
    <property type="entry name" value="Armadillo"/>
</dbReference>
<feature type="repeat" description="ARM" evidence="5">
    <location>
        <begin position="159"/>
        <end position="187"/>
    </location>
</feature>
<evidence type="ECO:0000256" key="4">
    <source>
        <dbReference type="ARBA" id="ARBA00022927"/>
    </source>
</evidence>
<dbReference type="PANTHER" id="PTHR23316">
    <property type="entry name" value="IMPORTIN ALPHA"/>
    <property type="match status" value="1"/>
</dbReference>
<keyword evidence="4" id="KW-0653">Protein transport</keyword>
<dbReference type="GO" id="GO:0006606">
    <property type="term" value="P:protein import into nucleus"/>
    <property type="evidence" value="ECO:0007669"/>
    <property type="project" value="InterPro"/>
</dbReference>
<evidence type="ECO:0000259" key="7">
    <source>
        <dbReference type="PROSITE" id="PS51214"/>
    </source>
</evidence>
<evidence type="ECO:0000256" key="5">
    <source>
        <dbReference type="PROSITE-ProRule" id="PRU00259"/>
    </source>
</evidence>
<dbReference type="PROSITE" id="PS51214">
    <property type="entry name" value="IBB"/>
    <property type="match status" value="1"/>
</dbReference>
<dbReference type="Gene3D" id="1.25.10.10">
    <property type="entry name" value="Leucine-rich Repeat Variant"/>
    <property type="match status" value="1"/>
</dbReference>
<dbReference type="AlphaFoldDB" id="A0A2P2LDX9"/>
<dbReference type="InterPro" id="IPR016024">
    <property type="entry name" value="ARM-type_fold"/>
</dbReference>
<evidence type="ECO:0000256" key="1">
    <source>
        <dbReference type="ARBA" id="ARBA00010394"/>
    </source>
</evidence>
<protein>
    <recommendedName>
        <fullName evidence="7">IBB domain-containing protein</fullName>
    </recommendedName>
</protein>
<sequence>MSLRPNERTNVRRNRYKVAVDAEEGRRRRENKMVAIRKDKRGENLRKRRSEGLQAQLQHQQPADSVFVSAFDSQLESVADMLRGVYSEDRKFQLEATTCFRKLLSIRLPLINEVSVAVPCFVAFLARDDFPQLQLEAAWALTIIASGTSENTKVVTDRGAIPVLVRLLTSAADDIREQAVLTLGNIAGDSLECCDLVLGHGALMPLLA</sequence>
<accession>A0A2P2LDX9</accession>
<dbReference type="Gene3D" id="1.20.5.690">
    <property type="entry name" value="Importin-alpha, importin-beta-binding domain"/>
    <property type="match status" value="1"/>
</dbReference>
<comment type="similarity">
    <text evidence="1">Belongs to the importin alpha family.</text>
</comment>
<dbReference type="InterPro" id="IPR002652">
    <property type="entry name" value="Importin-a_IBB"/>
</dbReference>
<organism evidence="8">
    <name type="scientific">Rhizophora mucronata</name>
    <name type="common">Asiatic mangrove</name>
    <dbReference type="NCBI Taxonomy" id="61149"/>
    <lineage>
        <taxon>Eukaryota</taxon>
        <taxon>Viridiplantae</taxon>
        <taxon>Streptophyta</taxon>
        <taxon>Embryophyta</taxon>
        <taxon>Tracheophyta</taxon>
        <taxon>Spermatophyta</taxon>
        <taxon>Magnoliopsida</taxon>
        <taxon>eudicotyledons</taxon>
        <taxon>Gunneridae</taxon>
        <taxon>Pentapetalae</taxon>
        <taxon>rosids</taxon>
        <taxon>fabids</taxon>
        <taxon>Malpighiales</taxon>
        <taxon>Rhizophoraceae</taxon>
        <taxon>Rhizophora</taxon>
    </lineage>
</organism>
<dbReference type="PROSITE" id="PS50176">
    <property type="entry name" value="ARM_REPEAT"/>
    <property type="match status" value="1"/>
</dbReference>
<evidence type="ECO:0000313" key="8">
    <source>
        <dbReference type="EMBL" id="MBX16159.1"/>
    </source>
</evidence>
<dbReference type="EMBL" id="GGEC01035675">
    <property type="protein sequence ID" value="MBX16159.1"/>
    <property type="molecule type" value="Transcribed_RNA"/>
</dbReference>
<feature type="domain" description="IBB" evidence="7">
    <location>
        <begin position="1"/>
        <end position="58"/>
    </location>
</feature>
<dbReference type="GO" id="GO:0061608">
    <property type="term" value="F:nuclear import signal receptor activity"/>
    <property type="evidence" value="ECO:0007669"/>
    <property type="project" value="InterPro"/>
</dbReference>
<dbReference type="SMART" id="SM00185">
    <property type="entry name" value="ARM"/>
    <property type="match status" value="2"/>
</dbReference>
<evidence type="ECO:0000256" key="6">
    <source>
        <dbReference type="PROSITE-ProRule" id="PRU00561"/>
    </source>
</evidence>